<sequence length="89" mass="10189">MALNDIEVSGKAGNASKTMNVLDACRLPTSLKTLERFLRRYDGDIRCSACEEENCDPTTEELIQCCKLQEWWHEECSNYENGIFIGDYC</sequence>
<protein>
    <submittedName>
        <fullName evidence="1">Uncharacterized protein</fullName>
    </submittedName>
</protein>
<dbReference type="EMBL" id="BMAU01021373">
    <property type="protein sequence ID" value="GFY25977.1"/>
    <property type="molecule type" value="Genomic_DNA"/>
</dbReference>
<dbReference type="Proteomes" id="UP000887159">
    <property type="component" value="Unassembled WGS sequence"/>
</dbReference>
<dbReference type="AlphaFoldDB" id="A0A8X6W0V6"/>
<organism evidence="1 2">
    <name type="scientific">Trichonephila clavipes</name>
    <name type="common">Golden silk orbweaver</name>
    <name type="synonym">Nephila clavipes</name>
    <dbReference type="NCBI Taxonomy" id="2585209"/>
    <lineage>
        <taxon>Eukaryota</taxon>
        <taxon>Metazoa</taxon>
        <taxon>Ecdysozoa</taxon>
        <taxon>Arthropoda</taxon>
        <taxon>Chelicerata</taxon>
        <taxon>Arachnida</taxon>
        <taxon>Araneae</taxon>
        <taxon>Araneomorphae</taxon>
        <taxon>Entelegynae</taxon>
        <taxon>Araneoidea</taxon>
        <taxon>Nephilidae</taxon>
        <taxon>Trichonephila</taxon>
    </lineage>
</organism>
<proteinExistence type="predicted"/>
<evidence type="ECO:0000313" key="2">
    <source>
        <dbReference type="Proteomes" id="UP000887159"/>
    </source>
</evidence>
<name>A0A8X6W0V6_TRICX</name>
<accession>A0A8X6W0V6</accession>
<evidence type="ECO:0000313" key="1">
    <source>
        <dbReference type="EMBL" id="GFY25977.1"/>
    </source>
</evidence>
<comment type="caution">
    <text evidence="1">The sequence shown here is derived from an EMBL/GenBank/DDBJ whole genome shotgun (WGS) entry which is preliminary data.</text>
</comment>
<reference evidence="1" key="1">
    <citation type="submission" date="2020-08" db="EMBL/GenBank/DDBJ databases">
        <title>Multicomponent nature underlies the extraordinary mechanical properties of spider dragline silk.</title>
        <authorList>
            <person name="Kono N."/>
            <person name="Nakamura H."/>
            <person name="Mori M."/>
            <person name="Yoshida Y."/>
            <person name="Ohtoshi R."/>
            <person name="Malay A.D."/>
            <person name="Moran D.A.P."/>
            <person name="Tomita M."/>
            <person name="Numata K."/>
            <person name="Arakawa K."/>
        </authorList>
    </citation>
    <scope>NUCLEOTIDE SEQUENCE</scope>
</reference>
<gene>
    <name evidence="1" type="ORF">TNCV_1917271</name>
</gene>
<keyword evidence="2" id="KW-1185">Reference proteome</keyword>